<name>A0A383AQ56_9ZZZZ</name>
<feature type="non-terminal residue" evidence="1">
    <location>
        <position position="1"/>
    </location>
</feature>
<dbReference type="Gene3D" id="2.60.120.10">
    <property type="entry name" value="Jelly Rolls"/>
    <property type="match status" value="1"/>
</dbReference>
<sequence>YHPLETKPPFFQQELEDSIQGIPAQTVSLKPGVEYLANRVYWNDASRGVPEFTVRGYSFAEIIGKSGAYLHDSMRLGLYVQAPSVDYPAHAHDAEEFYLILNGHAEWQIDDESHHAEAGSVFHHPPTAGHRMITSDQPLLALWMWTGAIEGRYWFVGHEEIDCQLK</sequence>
<dbReference type="SUPFAM" id="SSF51182">
    <property type="entry name" value="RmlC-like cupins"/>
    <property type="match status" value="1"/>
</dbReference>
<proteinExistence type="predicted"/>
<dbReference type="InterPro" id="IPR031723">
    <property type="entry name" value="DMSP_lyase"/>
</dbReference>
<dbReference type="InterPro" id="IPR014710">
    <property type="entry name" value="RmlC-like_jellyroll"/>
</dbReference>
<organism evidence="1">
    <name type="scientific">marine metagenome</name>
    <dbReference type="NCBI Taxonomy" id="408172"/>
    <lineage>
        <taxon>unclassified sequences</taxon>
        <taxon>metagenomes</taxon>
        <taxon>ecological metagenomes</taxon>
    </lineage>
</organism>
<dbReference type="AlphaFoldDB" id="A0A383AQ56"/>
<gene>
    <name evidence="1" type="ORF">METZ01_LOCUS462533</name>
</gene>
<protein>
    <recommendedName>
        <fullName evidence="2">Cupin 2 conserved barrel domain-containing protein</fullName>
    </recommendedName>
</protein>
<dbReference type="EMBL" id="UINC01193863">
    <property type="protein sequence ID" value="SVE09679.1"/>
    <property type="molecule type" value="Genomic_DNA"/>
</dbReference>
<evidence type="ECO:0008006" key="2">
    <source>
        <dbReference type="Google" id="ProtNLM"/>
    </source>
</evidence>
<reference evidence="1" key="1">
    <citation type="submission" date="2018-05" db="EMBL/GenBank/DDBJ databases">
        <authorList>
            <person name="Lanie J.A."/>
            <person name="Ng W.-L."/>
            <person name="Kazmierczak K.M."/>
            <person name="Andrzejewski T.M."/>
            <person name="Davidsen T.M."/>
            <person name="Wayne K.J."/>
            <person name="Tettelin H."/>
            <person name="Glass J.I."/>
            <person name="Rusch D."/>
            <person name="Podicherti R."/>
            <person name="Tsui H.-C.T."/>
            <person name="Winkler M.E."/>
        </authorList>
    </citation>
    <scope>NUCLEOTIDE SEQUENCE</scope>
</reference>
<dbReference type="Pfam" id="PF16867">
    <property type="entry name" value="DMSP_lyase"/>
    <property type="match status" value="1"/>
</dbReference>
<accession>A0A383AQ56</accession>
<dbReference type="InterPro" id="IPR011051">
    <property type="entry name" value="RmlC_Cupin_sf"/>
</dbReference>
<dbReference type="GO" id="GO:0047869">
    <property type="term" value="F:dimethylpropiothetin dethiomethylase activity"/>
    <property type="evidence" value="ECO:0007669"/>
    <property type="project" value="InterPro"/>
</dbReference>
<evidence type="ECO:0000313" key="1">
    <source>
        <dbReference type="EMBL" id="SVE09679.1"/>
    </source>
</evidence>